<dbReference type="Gene3D" id="3.50.50.60">
    <property type="entry name" value="FAD/NAD(P)-binding domain"/>
    <property type="match status" value="2"/>
</dbReference>
<dbReference type="InterPro" id="IPR010971">
    <property type="entry name" value="UbiH/COQ6"/>
</dbReference>
<evidence type="ECO:0000313" key="8">
    <source>
        <dbReference type="EMBL" id="MBE9253814.1"/>
    </source>
</evidence>
<dbReference type="NCBIfam" id="NF005612">
    <property type="entry name" value="PRK07364.1"/>
    <property type="match status" value="1"/>
</dbReference>
<dbReference type="SUPFAM" id="SSF51905">
    <property type="entry name" value="FAD/NAD(P)-binding domain"/>
    <property type="match status" value="1"/>
</dbReference>
<comment type="similarity">
    <text evidence="2">Belongs to the UbiH/COQ6 family.</text>
</comment>
<keyword evidence="4" id="KW-0274">FAD</keyword>
<dbReference type="RefSeq" id="WP_194019556.1">
    <property type="nucleotide sequence ID" value="NZ_JADEVV010000018.1"/>
</dbReference>
<reference evidence="8 9" key="1">
    <citation type="submission" date="2020-10" db="EMBL/GenBank/DDBJ databases">
        <authorList>
            <person name="Castelo-Branco R."/>
            <person name="Eusebio N."/>
            <person name="Adriana R."/>
            <person name="Vieira A."/>
            <person name="Brugerolle De Fraissinette N."/>
            <person name="Rezende De Castro R."/>
            <person name="Schneider M.P."/>
            <person name="Vasconcelos V."/>
            <person name="Leao P.N."/>
        </authorList>
    </citation>
    <scope>NUCLEOTIDE SEQUENCE [LARGE SCALE GENOMIC DNA]</scope>
    <source>
        <strain evidence="8 9">LEGE 00031</strain>
    </source>
</reference>
<sequence>MTSVAASITENQFDVAIAGGGVVGLVLAAGLRHTGLKIAIIEALPKEQALTKPQAYAISLLSGKILAGLGVWENIKDSIGHFDRIQISDNDYQGTVPFTKEDVNELALGHVAEHPVILQALENCVEQCPRITWFRPAELIGFTEGEKHKQVTLQQEDKEITLQTKLLVAADGARSRIRSLAGIKTKGWKYWQSCVAFTIQHQAPDNTTAFERFCDTGPMGILPLPGDRAQVVWTMPHHKAHSLINLPEADFIGELRQRIGDRLGEFRLVNARRLFPVQLMQSDCYVQPRLALIGDAAHCCHPVGGQGLNLGIRDGAALAQVIATAHNQGEDWGSLAVLKRYEHWRKPENWLILGFTDLLDRFFSSHWPPAIALRRLGLEVLRLVPPAKKLALRLMTGLLGRRPQLATGQR</sequence>
<comment type="cofactor">
    <cofactor evidence="1">
        <name>FAD</name>
        <dbReference type="ChEBI" id="CHEBI:57692"/>
    </cofactor>
</comment>
<keyword evidence="5" id="KW-0560">Oxidoreductase</keyword>
<dbReference type="Proteomes" id="UP000658720">
    <property type="component" value="Unassembled WGS sequence"/>
</dbReference>
<dbReference type="InterPro" id="IPR051205">
    <property type="entry name" value="UbiH/COQ6_monooxygenase"/>
</dbReference>
<evidence type="ECO:0000256" key="4">
    <source>
        <dbReference type="ARBA" id="ARBA00022827"/>
    </source>
</evidence>
<accession>A0ABR9VR53</accession>
<feature type="domain" description="FAD-binding" evidence="7">
    <location>
        <begin position="13"/>
        <end position="353"/>
    </location>
</feature>
<dbReference type="PANTHER" id="PTHR43876:SF7">
    <property type="entry name" value="UBIQUINONE BIOSYNTHESIS MONOOXYGENASE COQ6, MITOCHONDRIAL"/>
    <property type="match status" value="1"/>
</dbReference>
<dbReference type="PANTHER" id="PTHR43876">
    <property type="entry name" value="UBIQUINONE BIOSYNTHESIS MONOOXYGENASE COQ6, MITOCHONDRIAL"/>
    <property type="match status" value="1"/>
</dbReference>
<dbReference type="InterPro" id="IPR018168">
    <property type="entry name" value="Ubi_Hdrlase_CS"/>
</dbReference>
<evidence type="ECO:0000256" key="6">
    <source>
        <dbReference type="ARBA" id="ARBA00023033"/>
    </source>
</evidence>
<evidence type="ECO:0000259" key="7">
    <source>
        <dbReference type="Pfam" id="PF01494"/>
    </source>
</evidence>
<dbReference type="Pfam" id="PF01494">
    <property type="entry name" value="FAD_binding_3"/>
    <property type="match status" value="1"/>
</dbReference>
<evidence type="ECO:0000256" key="3">
    <source>
        <dbReference type="ARBA" id="ARBA00022630"/>
    </source>
</evidence>
<evidence type="ECO:0000256" key="1">
    <source>
        <dbReference type="ARBA" id="ARBA00001974"/>
    </source>
</evidence>
<dbReference type="PROSITE" id="PS01304">
    <property type="entry name" value="UBIH"/>
    <property type="match status" value="1"/>
</dbReference>
<keyword evidence="6" id="KW-0503">Monooxygenase</keyword>
<keyword evidence="3" id="KW-0285">Flavoprotein</keyword>
<dbReference type="EMBL" id="JADEVV010000018">
    <property type="protein sequence ID" value="MBE9253814.1"/>
    <property type="molecule type" value="Genomic_DNA"/>
</dbReference>
<keyword evidence="9" id="KW-1185">Reference proteome</keyword>
<gene>
    <name evidence="8" type="ORF">IQ217_08125</name>
</gene>
<name>A0ABR9VR53_9SYNC</name>
<organism evidence="8 9">
    <name type="scientific">Synechocystis salina LEGE 00031</name>
    <dbReference type="NCBI Taxonomy" id="1828736"/>
    <lineage>
        <taxon>Bacteria</taxon>
        <taxon>Bacillati</taxon>
        <taxon>Cyanobacteriota</taxon>
        <taxon>Cyanophyceae</taxon>
        <taxon>Synechococcales</taxon>
        <taxon>Merismopediaceae</taxon>
        <taxon>Synechocystis</taxon>
    </lineage>
</organism>
<comment type="caution">
    <text evidence="8">The sequence shown here is derived from an EMBL/GenBank/DDBJ whole genome shotgun (WGS) entry which is preliminary data.</text>
</comment>
<dbReference type="InterPro" id="IPR036188">
    <property type="entry name" value="FAD/NAD-bd_sf"/>
</dbReference>
<evidence type="ECO:0000256" key="2">
    <source>
        <dbReference type="ARBA" id="ARBA00005349"/>
    </source>
</evidence>
<proteinExistence type="inferred from homology"/>
<evidence type="ECO:0000256" key="5">
    <source>
        <dbReference type="ARBA" id="ARBA00023002"/>
    </source>
</evidence>
<dbReference type="NCBIfam" id="TIGR01988">
    <property type="entry name" value="Ubi-OHases"/>
    <property type="match status" value="1"/>
</dbReference>
<evidence type="ECO:0000313" key="9">
    <source>
        <dbReference type="Proteomes" id="UP000658720"/>
    </source>
</evidence>
<dbReference type="InterPro" id="IPR002938">
    <property type="entry name" value="FAD-bd"/>
</dbReference>
<dbReference type="PRINTS" id="PR00420">
    <property type="entry name" value="RNGMNOXGNASE"/>
</dbReference>
<protein>
    <submittedName>
        <fullName evidence="8">FAD-dependent hydroxylase</fullName>
    </submittedName>
</protein>